<sequence>MAAFLIFSVCLSADEALIEAKLRFLVWRDQVNGGLLIDSSQVQRREAVDELVHLLLGEERVEVRLSSLRCSSSIEYRGDGTVSLLRQAGETVQFKLPANGDYYVLLRPKEGSYVIFSVETSRMREGEILIVNHSQYRCALKEAAGERLLISAGKSSLLKREDAAEHSCHFTLHCWREGKWRPVSSRYYSLDPRSKSLCVLYCDEGSRRLRLRFFSGL</sequence>
<gene>
    <name evidence="1" type="ORF">ACFSQZ_05130</name>
</gene>
<dbReference type="EMBL" id="JBHUJC010000013">
    <property type="protein sequence ID" value="MFD2275842.1"/>
    <property type="molecule type" value="Genomic_DNA"/>
</dbReference>
<keyword evidence="2" id="KW-1185">Reference proteome</keyword>
<dbReference type="Proteomes" id="UP001597297">
    <property type="component" value="Unassembled WGS sequence"/>
</dbReference>
<proteinExistence type="predicted"/>
<evidence type="ECO:0000313" key="1">
    <source>
        <dbReference type="EMBL" id="MFD2275842.1"/>
    </source>
</evidence>
<accession>A0ABW5E0I5</accession>
<protein>
    <recommendedName>
        <fullName evidence="3">FecR protein domain-containing protein</fullName>
    </recommendedName>
</protein>
<comment type="caution">
    <text evidence="1">The sequence shown here is derived from an EMBL/GenBank/DDBJ whole genome shotgun (WGS) entry which is preliminary data.</text>
</comment>
<evidence type="ECO:0008006" key="3">
    <source>
        <dbReference type="Google" id="ProtNLM"/>
    </source>
</evidence>
<evidence type="ECO:0000313" key="2">
    <source>
        <dbReference type="Proteomes" id="UP001597297"/>
    </source>
</evidence>
<organism evidence="1 2">
    <name type="scientific">Rubritalea spongiae</name>
    <dbReference type="NCBI Taxonomy" id="430797"/>
    <lineage>
        <taxon>Bacteria</taxon>
        <taxon>Pseudomonadati</taxon>
        <taxon>Verrucomicrobiota</taxon>
        <taxon>Verrucomicrobiia</taxon>
        <taxon>Verrucomicrobiales</taxon>
        <taxon>Rubritaleaceae</taxon>
        <taxon>Rubritalea</taxon>
    </lineage>
</organism>
<name>A0ABW5E0I5_9BACT</name>
<dbReference type="RefSeq" id="WP_377095160.1">
    <property type="nucleotide sequence ID" value="NZ_JBHSJM010000001.1"/>
</dbReference>
<reference evidence="2" key="1">
    <citation type="journal article" date="2019" name="Int. J. Syst. Evol. Microbiol.">
        <title>The Global Catalogue of Microorganisms (GCM) 10K type strain sequencing project: providing services to taxonomists for standard genome sequencing and annotation.</title>
        <authorList>
            <consortium name="The Broad Institute Genomics Platform"/>
            <consortium name="The Broad Institute Genome Sequencing Center for Infectious Disease"/>
            <person name="Wu L."/>
            <person name="Ma J."/>
        </authorList>
    </citation>
    <scope>NUCLEOTIDE SEQUENCE [LARGE SCALE GENOMIC DNA]</scope>
    <source>
        <strain evidence="2">JCM 16545</strain>
    </source>
</reference>